<dbReference type="PRINTS" id="PR00095">
    <property type="entry name" value="ANTSNTHASEI"/>
</dbReference>
<reference evidence="3" key="2">
    <citation type="submission" date="2024-02" db="EMBL/GenBank/DDBJ databases">
        <title>Neisseria leonii sp. nov.</title>
        <authorList>
            <person name="Boutroux M."/>
            <person name="Favre-Rochex S."/>
            <person name="Gorgette O."/>
            <person name="Touak G."/>
            <person name="Muhle E."/>
            <person name="Chesneau O."/>
            <person name="Clermont D."/>
            <person name="Rahi P."/>
        </authorList>
    </citation>
    <scope>NUCLEOTIDE SEQUENCE</scope>
    <source>
        <strain evidence="3">51.81</strain>
    </source>
</reference>
<dbReference type="EMBL" id="CP146598">
    <property type="protein sequence ID" value="WWY02545.1"/>
    <property type="molecule type" value="Genomic_DNA"/>
</dbReference>
<reference evidence="2" key="1">
    <citation type="submission" date="2022-10" db="EMBL/GenBank/DDBJ databases">
        <authorList>
            <person name="Boutroux M."/>
        </authorList>
    </citation>
    <scope>NUCLEOTIDE SEQUENCE</scope>
    <source>
        <strain evidence="2">51.81</strain>
    </source>
</reference>
<feature type="domain" description="Chorismate-utilising enzyme C-terminal" evidence="1">
    <location>
        <begin position="108"/>
        <end position="370"/>
    </location>
</feature>
<organism evidence="2">
    <name type="scientific">Neisseria leonii</name>
    <dbReference type="NCBI Taxonomy" id="2995413"/>
    <lineage>
        <taxon>Bacteria</taxon>
        <taxon>Pseudomonadati</taxon>
        <taxon>Pseudomonadota</taxon>
        <taxon>Betaproteobacteria</taxon>
        <taxon>Neisseriales</taxon>
        <taxon>Neisseriaceae</taxon>
        <taxon>Neisseria</taxon>
    </lineage>
</organism>
<dbReference type="GO" id="GO:0000162">
    <property type="term" value="P:L-tryptophan biosynthetic process"/>
    <property type="evidence" value="ECO:0007669"/>
    <property type="project" value="TreeGrafter"/>
</dbReference>
<dbReference type="SUPFAM" id="SSF56322">
    <property type="entry name" value="ADC synthase"/>
    <property type="match status" value="1"/>
</dbReference>
<proteinExistence type="predicted"/>
<dbReference type="Gene3D" id="3.60.120.10">
    <property type="entry name" value="Anthranilate synthase"/>
    <property type="match status" value="1"/>
</dbReference>
<dbReference type="AlphaFoldDB" id="A0A9X4IEF4"/>
<dbReference type="InterPro" id="IPR036038">
    <property type="entry name" value="Aminotransferase-like"/>
</dbReference>
<dbReference type="EMBL" id="JAPQFL010000003">
    <property type="protein sequence ID" value="MDD9328063.1"/>
    <property type="molecule type" value="Genomic_DNA"/>
</dbReference>
<protein>
    <submittedName>
        <fullName evidence="2">Chorismate-binding protein</fullName>
    </submittedName>
</protein>
<dbReference type="Pfam" id="PF00425">
    <property type="entry name" value="Chorismate_bind"/>
    <property type="match status" value="1"/>
</dbReference>
<dbReference type="InterPro" id="IPR043131">
    <property type="entry name" value="BCAT-like_N"/>
</dbReference>
<evidence type="ECO:0000313" key="2">
    <source>
        <dbReference type="EMBL" id="MDD9328063.1"/>
    </source>
</evidence>
<dbReference type="PANTHER" id="PTHR11236">
    <property type="entry name" value="AMINOBENZOATE/ANTHRANILATE SYNTHASE"/>
    <property type="match status" value="1"/>
</dbReference>
<dbReference type="PANTHER" id="PTHR11236:SF50">
    <property type="entry name" value="AMINODEOXYCHORISMATE SYNTHASE COMPONENT 1"/>
    <property type="match status" value="1"/>
</dbReference>
<dbReference type="RefSeq" id="WP_274585172.1">
    <property type="nucleotide sequence ID" value="NZ_CP146598.1"/>
</dbReference>
<sequence>MNYFALLDDAVCGRALLFESWQSADFLTAADLDTLDARLAAGRADGLHAVVLADYEFGLPLLSLPDAGGRLALHWFGKKTAVDAVQWLAENGRDEAAIGTPQMQTGPTQYLTDVAAVQAAIARGDTYQINYTTRLHLNAYGCPVALYRRLRQPVPYAFLGCLPDAAGKESWTLCFSPELFLRLDGKGRAETEPMKGTAPFLGDGQDEARARVLQADPKNRAENVMIVDLLRNDLGKLAQTGGVRVPEPFRVGRFGSVWQMTSRIEADLRPDVSAADIFRAAFPCGSITGAPKRMSMEIIGRLEHAPRGLYTGSIGHLAAADNGGVSGVLNVVIRTLTLGEEQDGVRAGVYGVGSGIVSDSEAESEYRECGWKARFLTDLRPTFGLFETLRIENGRAPLLARHLGRLKTAAAALNLAWPAELSRQVEQHIARSDGLLRGKITLNRDGWQFECRPFADFSRPQRVMLSSQAAATDWTRRFKTDRRGDLDTLWQTAEQHGAFDMLCFDRQGRLLEGGRSNVFVKSGGCWYTPAAGLPILNGVMRQAVLADPQHYLGCNRVIEAEIDRPMLENAEEIRLSNALRGLFHATLTQ</sequence>
<dbReference type="Pfam" id="PF01063">
    <property type="entry name" value="Aminotran_4"/>
    <property type="match status" value="1"/>
</dbReference>
<dbReference type="InterPro" id="IPR015890">
    <property type="entry name" value="Chorismate_C"/>
</dbReference>
<name>A0A9X4IEF4_9NEIS</name>
<accession>A0A9X4IEF4</accession>
<dbReference type="InterPro" id="IPR005801">
    <property type="entry name" value="ADC_synthase"/>
</dbReference>
<dbReference type="InterPro" id="IPR001544">
    <property type="entry name" value="Aminotrans_IV"/>
</dbReference>
<evidence type="ECO:0000259" key="1">
    <source>
        <dbReference type="Pfam" id="PF00425"/>
    </source>
</evidence>
<dbReference type="InterPro" id="IPR043132">
    <property type="entry name" value="BCAT-like_C"/>
</dbReference>
<evidence type="ECO:0000313" key="3">
    <source>
        <dbReference type="EMBL" id="WWY02545.1"/>
    </source>
</evidence>
<dbReference type="InterPro" id="IPR019999">
    <property type="entry name" value="Anth_synth_I-like"/>
</dbReference>
<dbReference type="Gene3D" id="3.20.10.10">
    <property type="entry name" value="D-amino Acid Aminotransferase, subunit A, domain 2"/>
    <property type="match status" value="1"/>
</dbReference>
<dbReference type="SUPFAM" id="SSF56752">
    <property type="entry name" value="D-aminoacid aminotransferase-like PLP-dependent enzymes"/>
    <property type="match status" value="1"/>
</dbReference>
<evidence type="ECO:0000313" key="4">
    <source>
        <dbReference type="Proteomes" id="UP001149607"/>
    </source>
</evidence>
<dbReference type="Gene3D" id="3.30.470.10">
    <property type="match status" value="1"/>
</dbReference>
<dbReference type="GO" id="GO:0046820">
    <property type="term" value="F:4-amino-4-deoxychorismate synthase activity"/>
    <property type="evidence" value="ECO:0007669"/>
    <property type="project" value="TreeGrafter"/>
</dbReference>
<gene>
    <name evidence="2" type="ORF">ORY91_001480</name>
    <name evidence="3" type="ORF">V9W64_07420</name>
</gene>
<keyword evidence="4" id="KW-1185">Reference proteome</keyword>
<dbReference type="Proteomes" id="UP001149607">
    <property type="component" value="Chromosome"/>
</dbReference>